<dbReference type="EMBL" id="CM017875">
    <property type="protein sequence ID" value="KAG1338103.1"/>
    <property type="molecule type" value="Genomic_DNA"/>
</dbReference>
<dbReference type="AlphaFoldDB" id="A0A8K0MZX9"/>
<keyword evidence="3" id="KW-1185">Reference proteome</keyword>
<reference evidence="2" key="1">
    <citation type="journal article" date="2017" name="Gigascience">
        <title>The genome draft of coconut (Cocos nucifera).</title>
        <authorList>
            <person name="Xiao Y."/>
            <person name="Xu P."/>
            <person name="Fan H."/>
            <person name="Baudouin L."/>
            <person name="Xia W."/>
            <person name="Bocs S."/>
            <person name="Xu J."/>
            <person name="Li Q."/>
            <person name="Guo A."/>
            <person name="Zhou L."/>
            <person name="Li J."/>
            <person name="Wu Y."/>
            <person name="Ma Z."/>
            <person name="Armero A."/>
            <person name="Issali A.E."/>
            <person name="Liu N."/>
            <person name="Peng M."/>
            <person name="Yang Y."/>
        </authorList>
    </citation>
    <scope>NUCLEOTIDE SEQUENCE</scope>
    <source>
        <tissue evidence="2">Spear leaf of Hainan Tall coconut</tissue>
    </source>
</reference>
<accession>A0A8K0MZX9</accession>
<feature type="region of interest" description="Disordered" evidence="1">
    <location>
        <begin position="172"/>
        <end position="194"/>
    </location>
</feature>
<evidence type="ECO:0000313" key="3">
    <source>
        <dbReference type="Proteomes" id="UP000797356"/>
    </source>
</evidence>
<reference evidence="2" key="2">
    <citation type="submission" date="2019-07" db="EMBL/GenBank/DDBJ databases">
        <authorList>
            <person name="Yang Y."/>
            <person name="Bocs S."/>
            <person name="Baudouin L."/>
        </authorList>
    </citation>
    <scope>NUCLEOTIDE SEQUENCE</scope>
    <source>
        <tissue evidence="2">Spear leaf of Hainan Tall coconut</tissue>
    </source>
</reference>
<feature type="region of interest" description="Disordered" evidence="1">
    <location>
        <begin position="137"/>
        <end position="158"/>
    </location>
</feature>
<gene>
    <name evidence="2" type="ORF">COCNU_04G004090</name>
</gene>
<sequence>MGQGRGLGPWGQADDIEDGRVGAIIGMKGHGVKLVMSGPTGSKRPRAWRDSGSRLWGWAGDIESSNVGTAMGIEGCGLEADGVGVIASMEGCRLEAIGCRRDRAVRDGAGREGKGLGGVKGSLGAVREWPQVWRDVSSEPQDAKRTRQGGRKGGYIRRLEGGLGTNERVATGMKGCGLGTTRHRRDTAGRKERRVGGMRGVWTPTREESREEERNRHTSENLFFIMW</sequence>
<name>A0A8K0MZX9_COCNU</name>
<proteinExistence type="predicted"/>
<evidence type="ECO:0000313" key="2">
    <source>
        <dbReference type="EMBL" id="KAG1338103.1"/>
    </source>
</evidence>
<comment type="caution">
    <text evidence="2">The sequence shown here is derived from an EMBL/GenBank/DDBJ whole genome shotgun (WGS) entry which is preliminary data.</text>
</comment>
<evidence type="ECO:0000256" key="1">
    <source>
        <dbReference type="SAM" id="MobiDB-lite"/>
    </source>
</evidence>
<protein>
    <submittedName>
        <fullName evidence="2">Uncharacterized protein</fullName>
    </submittedName>
</protein>
<organism evidence="2 3">
    <name type="scientific">Cocos nucifera</name>
    <name type="common">Coconut palm</name>
    <dbReference type="NCBI Taxonomy" id="13894"/>
    <lineage>
        <taxon>Eukaryota</taxon>
        <taxon>Viridiplantae</taxon>
        <taxon>Streptophyta</taxon>
        <taxon>Embryophyta</taxon>
        <taxon>Tracheophyta</taxon>
        <taxon>Spermatophyta</taxon>
        <taxon>Magnoliopsida</taxon>
        <taxon>Liliopsida</taxon>
        <taxon>Arecaceae</taxon>
        <taxon>Arecoideae</taxon>
        <taxon>Cocoseae</taxon>
        <taxon>Attaleinae</taxon>
        <taxon>Cocos</taxon>
    </lineage>
</organism>
<dbReference type="Proteomes" id="UP000797356">
    <property type="component" value="Chromosome 4"/>
</dbReference>